<dbReference type="SUPFAM" id="SSF48150">
    <property type="entry name" value="DNA-glycosylase"/>
    <property type="match status" value="1"/>
</dbReference>
<dbReference type="PANTHER" id="PTHR10359">
    <property type="entry name" value="A/G-SPECIFIC ADENINE GLYCOSYLASE/ENDONUCLEASE III"/>
    <property type="match status" value="1"/>
</dbReference>
<comment type="similarity">
    <text evidence="1 10">Belongs to the Nth/MutY family.</text>
</comment>
<organism evidence="12 13">
    <name type="scientific">Natronomicrosphaera hydrolytica</name>
    <dbReference type="NCBI Taxonomy" id="3242702"/>
    <lineage>
        <taxon>Bacteria</taxon>
        <taxon>Pseudomonadati</taxon>
        <taxon>Planctomycetota</taxon>
        <taxon>Phycisphaerae</taxon>
        <taxon>Phycisphaerales</taxon>
        <taxon>Phycisphaeraceae</taxon>
        <taxon>Natronomicrosphaera</taxon>
    </lineage>
</organism>
<gene>
    <name evidence="10 12" type="primary">nth</name>
    <name evidence="12" type="ORF">ACERK3_19215</name>
</gene>
<dbReference type="InterPro" id="IPR003651">
    <property type="entry name" value="Endonuclease3_FeS-loop_motif"/>
</dbReference>
<dbReference type="RefSeq" id="WP_425347325.1">
    <property type="nucleotide sequence ID" value="NZ_JBGUBD010000021.1"/>
</dbReference>
<dbReference type="Pfam" id="PF00730">
    <property type="entry name" value="HhH-GPD"/>
    <property type="match status" value="1"/>
</dbReference>
<evidence type="ECO:0000256" key="5">
    <source>
        <dbReference type="ARBA" id="ARBA00022801"/>
    </source>
</evidence>
<dbReference type="InterPro" id="IPR023170">
    <property type="entry name" value="HhH_base_excis_C"/>
</dbReference>
<dbReference type="PROSITE" id="PS01155">
    <property type="entry name" value="ENDONUCLEASE_III_2"/>
    <property type="match status" value="1"/>
</dbReference>
<keyword evidence="7 10" id="KW-0411">Iron-sulfur</keyword>
<dbReference type="Pfam" id="PF10576">
    <property type="entry name" value="EndIII_4Fe-2S"/>
    <property type="match status" value="1"/>
</dbReference>
<keyword evidence="12" id="KW-0540">Nuclease</keyword>
<feature type="domain" description="HhH-GPD" evidence="11">
    <location>
        <begin position="50"/>
        <end position="198"/>
    </location>
</feature>
<evidence type="ECO:0000259" key="11">
    <source>
        <dbReference type="SMART" id="SM00478"/>
    </source>
</evidence>
<feature type="binding site" evidence="10">
    <location>
        <position position="210"/>
    </location>
    <ligand>
        <name>[4Fe-4S] cluster</name>
        <dbReference type="ChEBI" id="CHEBI:49883"/>
    </ligand>
</feature>
<dbReference type="InterPro" id="IPR003265">
    <property type="entry name" value="HhH-GPD_domain"/>
</dbReference>
<evidence type="ECO:0000256" key="4">
    <source>
        <dbReference type="ARBA" id="ARBA00022763"/>
    </source>
</evidence>
<keyword evidence="10 12" id="KW-0456">Lyase</keyword>
<sequence>MKTPPAPTPIPLAEKRRAGRVYRKLEKTYPHATCALKHRNAFELLVATILSAQCTDERVNMTTPALFEKYPTPAALAASKPADVEKLIRSTGFYRNKAKSIRGAAQTIVDHHAGEVPDTMDELLKLPGVARKTANVVLGNAFNQNVGVVVDTHVTRLSNRLGFTTHKDAKKIERDLMPLFPRKNWTMLSHLLIFHGRAICKARKPKCESCPLLKDCPQIGVPT</sequence>
<proteinExistence type="inferred from homology"/>
<accession>A0ABV4UBN7</accession>
<evidence type="ECO:0000256" key="10">
    <source>
        <dbReference type="HAMAP-Rule" id="MF_00942"/>
    </source>
</evidence>
<dbReference type="NCBIfam" id="TIGR01083">
    <property type="entry name" value="nth"/>
    <property type="match status" value="1"/>
</dbReference>
<evidence type="ECO:0000256" key="3">
    <source>
        <dbReference type="ARBA" id="ARBA00022723"/>
    </source>
</evidence>
<evidence type="ECO:0000256" key="2">
    <source>
        <dbReference type="ARBA" id="ARBA00022485"/>
    </source>
</evidence>
<keyword evidence="2 10" id="KW-0004">4Fe-4S</keyword>
<dbReference type="InterPro" id="IPR005759">
    <property type="entry name" value="Nth"/>
</dbReference>
<dbReference type="SMART" id="SM00525">
    <property type="entry name" value="FES"/>
    <property type="match status" value="1"/>
</dbReference>
<dbReference type="EC" id="4.2.99.18" evidence="10"/>
<dbReference type="InterPro" id="IPR004035">
    <property type="entry name" value="Endouclease-III_FeS-bd_BS"/>
</dbReference>
<name>A0ABV4UBN7_9BACT</name>
<evidence type="ECO:0000256" key="1">
    <source>
        <dbReference type="ARBA" id="ARBA00008343"/>
    </source>
</evidence>
<protein>
    <recommendedName>
        <fullName evidence="10">Endonuclease III</fullName>
        <ecNumber evidence="10">4.2.99.18</ecNumber>
    </recommendedName>
    <alternativeName>
        <fullName evidence="10">DNA-(apurinic or apyrimidinic site) lyase</fullName>
    </alternativeName>
</protein>
<evidence type="ECO:0000313" key="12">
    <source>
        <dbReference type="EMBL" id="MFA9480404.1"/>
    </source>
</evidence>
<keyword evidence="10" id="KW-0238">DNA-binding</keyword>
<keyword evidence="9 10" id="KW-0326">Glycosidase</keyword>
<dbReference type="CDD" id="cd00056">
    <property type="entry name" value="ENDO3c"/>
    <property type="match status" value="1"/>
</dbReference>
<dbReference type="Pfam" id="PF00633">
    <property type="entry name" value="HHH"/>
    <property type="match status" value="1"/>
</dbReference>
<comment type="function">
    <text evidence="10">DNA repair enzyme that has both DNA N-glycosylase activity and AP-lyase activity. The DNA N-glycosylase activity releases various damaged pyrimidines from DNA by cleaving the N-glycosidic bond, leaving an AP (apurinic/apyrimidinic) site. The AP-lyase activity cleaves the phosphodiester bond 3' to the AP site by a beta-elimination, leaving a 3'-terminal unsaturated sugar and a product with a terminal 5'-phosphate.</text>
</comment>
<evidence type="ECO:0000256" key="9">
    <source>
        <dbReference type="ARBA" id="ARBA00023295"/>
    </source>
</evidence>
<dbReference type="Gene3D" id="1.10.1670.10">
    <property type="entry name" value="Helix-hairpin-Helix base-excision DNA repair enzymes (C-terminal)"/>
    <property type="match status" value="1"/>
</dbReference>
<dbReference type="PROSITE" id="PS00764">
    <property type="entry name" value="ENDONUCLEASE_III_1"/>
    <property type="match status" value="1"/>
</dbReference>
<dbReference type="SMART" id="SM00478">
    <property type="entry name" value="ENDO3c"/>
    <property type="match status" value="1"/>
</dbReference>
<keyword evidence="12" id="KW-0255">Endonuclease</keyword>
<dbReference type="GO" id="GO:0140078">
    <property type="term" value="F:class I DNA-(apurinic or apyrimidinic site) endonuclease activity"/>
    <property type="evidence" value="ECO:0007669"/>
    <property type="project" value="UniProtKB-EC"/>
</dbReference>
<evidence type="ECO:0000256" key="7">
    <source>
        <dbReference type="ARBA" id="ARBA00023014"/>
    </source>
</evidence>
<feature type="binding site" evidence="10">
    <location>
        <position position="200"/>
    </location>
    <ligand>
        <name>[4Fe-4S] cluster</name>
        <dbReference type="ChEBI" id="CHEBI:49883"/>
    </ligand>
</feature>
<feature type="binding site" evidence="10">
    <location>
        <position position="216"/>
    </location>
    <ligand>
        <name>[4Fe-4S] cluster</name>
        <dbReference type="ChEBI" id="CHEBI:49883"/>
    </ligand>
</feature>
<comment type="cofactor">
    <cofactor evidence="10">
        <name>[4Fe-4S] cluster</name>
        <dbReference type="ChEBI" id="CHEBI:49883"/>
    </cofactor>
    <text evidence="10">Binds 1 [4Fe-4S] cluster.</text>
</comment>
<dbReference type="PIRSF" id="PIRSF001435">
    <property type="entry name" value="Nth"/>
    <property type="match status" value="1"/>
</dbReference>
<evidence type="ECO:0000256" key="6">
    <source>
        <dbReference type="ARBA" id="ARBA00023004"/>
    </source>
</evidence>
<comment type="caution">
    <text evidence="12">The sequence shown here is derived from an EMBL/GenBank/DDBJ whole genome shotgun (WGS) entry which is preliminary data.</text>
</comment>
<dbReference type="Proteomes" id="UP001575105">
    <property type="component" value="Unassembled WGS sequence"/>
</dbReference>
<dbReference type="HAMAP" id="MF_00942">
    <property type="entry name" value="Nth"/>
    <property type="match status" value="1"/>
</dbReference>
<dbReference type="InterPro" id="IPR000445">
    <property type="entry name" value="HhH_motif"/>
</dbReference>
<keyword evidence="5 10" id="KW-0378">Hydrolase</keyword>
<dbReference type="InterPro" id="IPR011257">
    <property type="entry name" value="DNA_glycosylase"/>
</dbReference>
<dbReference type="PANTHER" id="PTHR10359:SF18">
    <property type="entry name" value="ENDONUCLEASE III"/>
    <property type="match status" value="1"/>
</dbReference>
<dbReference type="EMBL" id="JBGUBD010000021">
    <property type="protein sequence ID" value="MFA9480404.1"/>
    <property type="molecule type" value="Genomic_DNA"/>
</dbReference>
<reference evidence="12 13" key="1">
    <citation type="submission" date="2024-08" db="EMBL/GenBank/DDBJ databases">
        <title>Whole-genome sequencing of halo(alkali)philic microorganisms from hypersaline lakes.</title>
        <authorList>
            <person name="Sorokin D.Y."/>
            <person name="Merkel A.Y."/>
            <person name="Messina E."/>
            <person name="Yakimov M."/>
        </authorList>
    </citation>
    <scope>NUCLEOTIDE SEQUENCE [LARGE SCALE GENOMIC DNA]</scope>
    <source>
        <strain evidence="12 13">AB-hyl4</strain>
    </source>
</reference>
<keyword evidence="6 10" id="KW-0408">Iron</keyword>
<feature type="binding site" evidence="10">
    <location>
        <position position="207"/>
    </location>
    <ligand>
        <name>[4Fe-4S] cluster</name>
        <dbReference type="ChEBI" id="CHEBI:49883"/>
    </ligand>
</feature>
<keyword evidence="3 10" id="KW-0479">Metal-binding</keyword>
<dbReference type="Gene3D" id="1.10.340.30">
    <property type="entry name" value="Hypothetical protein, domain 2"/>
    <property type="match status" value="1"/>
</dbReference>
<evidence type="ECO:0000313" key="13">
    <source>
        <dbReference type="Proteomes" id="UP001575105"/>
    </source>
</evidence>
<comment type="catalytic activity">
    <reaction evidence="10">
        <text>2'-deoxyribonucleotide-(2'-deoxyribose 5'-phosphate)-2'-deoxyribonucleotide-DNA = a 3'-end 2'-deoxyribonucleotide-(2,3-dehydro-2,3-deoxyribose 5'-phosphate)-DNA + a 5'-end 5'-phospho-2'-deoxyribonucleoside-DNA + H(+)</text>
        <dbReference type="Rhea" id="RHEA:66592"/>
        <dbReference type="Rhea" id="RHEA-COMP:13180"/>
        <dbReference type="Rhea" id="RHEA-COMP:16897"/>
        <dbReference type="Rhea" id="RHEA-COMP:17067"/>
        <dbReference type="ChEBI" id="CHEBI:15378"/>
        <dbReference type="ChEBI" id="CHEBI:136412"/>
        <dbReference type="ChEBI" id="CHEBI:157695"/>
        <dbReference type="ChEBI" id="CHEBI:167181"/>
        <dbReference type="EC" id="4.2.99.18"/>
    </reaction>
</comment>
<keyword evidence="8 10" id="KW-0234">DNA repair</keyword>
<keyword evidence="13" id="KW-1185">Reference proteome</keyword>
<keyword evidence="4 10" id="KW-0227">DNA damage</keyword>
<evidence type="ECO:0000256" key="8">
    <source>
        <dbReference type="ARBA" id="ARBA00023204"/>
    </source>
</evidence>
<dbReference type="InterPro" id="IPR004036">
    <property type="entry name" value="Endonuclease-III-like_CS2"/>
</dbReference>